<accession>A0A840BS78</accession>
<keyword evidence="3" id="KW-1185">Reference proteome</keyword>
<dbReference type="Proteomes" id="UP000561045">
    <property type="component" value="Unassembled WGS sequence"/>
</dbReference>
<proteinExistence type="predicted"/>
<dbReference type="PROSITE" id="PS51257">
    <property type="entry name" value="PROKAR_LIPOPROTEIN"/>
    <property type="match status" value="1"/>
</dbReference>
<protein>
    <submittedName>
        <fullName evidence="2">Uncharacterized protein</fullName>
    </submittedName>
</protein>
<evidence type="ECO:0000313" key="3">
    <source>
        <dbReference type="Proteomes" id="UP000561045"/>
    </source>
</evidence>
<evidence type="ECO:0000256" key="1">
    <source>
        <dbReference type="SAM" id="SignalP"/>
    </source>
</evidence>
<keyword evidence="1" id="KW-0732">Signal</keyword>
<feature type="signal peptide" evidence="1">
    <location>
        <begin position="1"/>
        <end position="24"/>
    </location>
</feature>
<gene>
    <name evidence="2" type="ORF">GGR36_003625</name>
</gene>
<dbReference type="RefSeq" id="WP_183636156.1">
    <property type="nucleotide sequence ID" value="NZ_BAABLE010000005.1"/>
</dbReference>
<dbReference type="EMBL" id="JACIET010000002">
    <property type="protein sequence ID" value="MBB4014279.1"/>
    <property type="molecule type" value="Genomic_DNA"/>
</dbReference>
<evidence type="ECO:0000313" key="2">
    <source>
        <dbReference type="EMBL" id="MBB4014279.1"/>
    </source>
</evidence>
<comment type="caution">
    <text evidence="2">The sequence shown here is derived from an EMBL/GenBank/DDBJ whole genome shotgun (WGS) entry which is preliminary data.</text>
</comment>
<organism evidence="2 3">
    <name type="scientific">Niveibacterium umoris</name>
    <dbReference type="NCBI Taxonomy" id="1193620"/>
    <lineage>
        <taxon>Bacteria</taxon>
        <taxon>Pseudomonadati</taxon>
        <taxon>Pseudomonadota</taxon>
        <taxon>Betaproteobacteria</taxon>
        <taxon>Rhodocyclales</taxon>
        <taxon>Rhodocyclaceae</taxon>
        <taxon>Niveibacterium</taxon>
    </lineage>
</organism>
<feature type="chain" id="PRO_5032600238" evidence="1">
    <location>
        <begin position="25"/>
        <end position="330"/>
    </location>
</feature>
<name>A0A840BS78_9RHOO</name>
<reference evidence="2 3" key="1">
    <citation type="submission" date="2020-08" db="EMBL/GenBank/DDBJ databases">
        <title>Genomic Encyclopedia of Type Strains, Phase IV (KMG-IV): sequencing the most valuable type-strain genomes for metagenomic binning, comparative biology and taxonomic classification.</title>
        <authorList>
            <person name="Goeker M."/>
        </authorList>
    </citation>
    <scope>NUCLEOTIDE SEQUENCE [LARGE SCALE GENOMIC DNA]</scope>
    <source>
        <strain evidence="2 3">DSM 106739</strain>
    </source>
</reference>
<dbReference type="AlphaFoldDB" id="A0A840BS78"/>
<sequence>MTTLERSTSLVSAAALGLLLSACGGGGGGSNTVIDPPVSNTAITSSNADTVAAATVSAASSSASLGSMVSTLTFGAGPVATVKTAARSAGTPPTAAAQQSITQNCTNGGNVGITVNDANNSQTLDGGDSFTASFNACAEGTDTINGSISATLGSATGSFQSGTGHATFSVSLQNLNVAAADGRYTAAGTLSLDLQQTSLTASTLTLTATNLSTSEYSTGGQLRHSTTLPTATLSLADDGSQTTLTLNQQVRVTSTAYTGALAVTTEQAVLTRHAATDGYPDSGRLKVVSGKSVLKITYLGGDSARLDLDSDGDGVSETTRTVKLSDLEKL</sequence>